<comment type="subcellular location">
    <subcellularLocation>
        <location evidence="1 8">Cell outer membrane</location>
        <topology evidence="1 8">Multi-pass membrane protein</topology>
    </subcellularLocation>
</comment>
<dbReference type="Pfam" id="PF07715">
    <property type="entry name" value="Plug"/>
    <property type="match status" value="1"/>
</dbReference>
<dbReference type="InterPro" id="IPR012910">
    <property type="entry name" value="Plug_dom"/>
</dbReference>
<dbReference type="Proteomes" id="UP000247345">
    <property type="component" value="Unassembled WGS sequence"/>
</dbReference>
<protein>
    <recommendedName>
        <fullName evidence="15">SusC/RagA family TonB-linked outer membrane protein</fullName>
    </recommendedName>
</protein>
<evidence type="ECO:0008006" key="15">
    <source>
        <dbReference type="Google" id="ProtNLM"/>
    </source>
</evidence>
<feature type="domain" description="TonB-dependent receptor plug" evidence="12">
    <location>
        <begin position="133"/>
        <end position="238"/>
    </location>
</feature>
<reference evidence="13 14" key="1">
    <citation type="submission" date="2016-12" db="EMBL/GenBank/DDBJ databases">
        <title>Trade-off between light-utilization and light-protection in marine flavobacteria.</title>
        <authorList>
            <person name="Kumagai Y."/>
            <person name="Yoshizawa S."/>
            <person name="Kogure K."/>
            <person name="Iwasaki W."/>
        </authorList>
    </citation>
    <scope>NUCLEOTIDE SEQUENCE [LARGE SCALE GENOMIC DNA]</scope>
    <source>
        <strain evidence="13 14">KCTC 12100</strain>
    </source>
</reference>
<dbReference type="Pfam" id="PF13715">
    <property type="entry name" value="CarbopepD_reg_2"/>
    <property type="match status" value="1"/>
</dbReference>
<keyword evidence="3 8" id="KW-1134">Transmembrane beta strand</keyword>
<evidence type="ECO:0000256" key="4">
    <source>
        <dbReference type="ARBA" id="ARBA00022692"/>
    </source>
</evidence>
<dbReference type="Pfam" id="PF00593">
    <property type="entry name" value="TonB_dep_Rec_b-barrel"/>
    <property type="match status" value="1"/>
</dbReference>
<name>A0A2P6CA07_9FLAO</name>
<evidence type="ECO:0000256" key="2">
    <source>
        <dbReference type="ARBA" id="ARBA00022448"/>
    </source>
</evidence>
<keyword evidence="14" id="KW-1185">Reference proteome</keyword>
<feature type="domain" description="TonB-dependent receptor-like beta-barrel" evidence="11">
    <location>
        <begin position="430"/>
        <end position="833"/>
    </location>
</feature>
<dbReference type="GO" id="GO:0009279">
    <property type="term" value="C:cell outer membrane"/>
    <property type="evidence" value="ECO:0007669"/>
    <property type="project" value="UniProtKB-SubCell"/>
</dbReference>
<dbReference type="InterPro" id="IPR008969">
    <property type="entry name" value="CarboxyPept-like_regulatory"/>
</dbReference>
<proteinExistence type="inferred from homology"/>
<dbReference type="InterPro" id="IPR037066">
    <property type="entry name" value="Plug_dom_sf"/>
</dbReference>
<keyword evidence="2 8" id="KW-0813">Transport</keyword>
<sequence length="1044" mass="115388">MLKLKRKMKQNLKKERSVKGFLLLLLLVFSAFTNTNLHAQQPISGVVADTGGLPVPGVSIIQKGTTNGVVTDFDGKYSLKLIAGAKTLVFSYLGFETQEVVVGSKSTIDVTLKDSAESLDEIVIIGYAPVSRKKVLGSVATVKSAEVVQATPVGAFDAVQGKLAGVQILSNGGPGGGFDIRVRGVSTFSSGGTTPLYVVDGQQLDDIDNIDPNDIESLEVLKDGATAAVYGSKAANGVVLITTKSGKNGELKVDITNVTGINSLVGDLRLANANQRIDYDKASASNTIALSYNERDSLSLINRNSFDVQKMITRPAVRQQTNVAVSGGGDKLKFYWNTGFLKENGIVINSGYKRINTLLKGDMTFSKKLKVGVKVNLSFEEKFGLSEGSVFTHLVQRIPYYPIFEPNGEYSPEIFGRQNPLAETLIENKTRDYRTQFFGYAQLELFPKLTLKSTFGINNRLRKFNGYVPFIAINPNSSIPFPQVRETFTNSYDIQQENFLNYSNSWGDHSLGAFAGVSTQRYSGENLDLEAYLLSDAVQSLNNIDVASLSVRRGAAENSRHALYGMFAGFNYDYKNRYLLSATYRRDGSSRFGENNKFGDFPSLSVGWRVSNEEFLKDNNLISDLKLKASYGVVGNERISNYDFTGALTPGYVYNNINGVAPTRLGNPDLKWEETTSLNLGFELGMFKNRFNLNVDLWEKKTTDLLANLPLPEESGFSSIRTNVGAINNRGIDVALSGTIIKKKNFSWNSSFNISYLENEVVKLSGGTPFFSGKGNSTYIEEGQPLGNINGWKNLGVFQYDESNAYTPEGVRLNPNFDETGSFVNYTLNGAEYTGTVAQMKNAGKVLLGGDIIWEDLNNDFDITADDRQTIGNGLANVFGGFTNNFKYKNFGFSFLFDYSFGNDIYRYWDEDRNDLNTGGETPGPDRIEGAWRNQGDVTVYPRLTRSHTQNRERPNSFFVTEGDYIKLRYIRLNYDVPNTVMSKIKGVSKISLNLAVNNVLTWTNYIGFNPELGSRGNPLAPGIDELRYPNDREIILGLKIQLK</sequence>
<dbReference type="Gene3D" id="2.170.130.10">
    <property type="entry name" value="TonB-dependent receptor, plug domain"/>
    <property type="match status" value="1"/>
</dbReference>
<evidence type="ECO:0000256" key="9">
    <source>
        <dbReference type="RuleBase" id="RU003357"/>
    </source>
</evidence>
<evidence type="ECO:0000256" key="1">
    <source>
        <dbReference type="ARBA" id="ARBA00004571"/>
    </source>
</evidence>
<dbReference type="PROSITE" id="PS52016">
    <property type="entry name" value="TONB_DEPENDENT_REC_3"/>
    <property type="match status" value="1"/>
</dbReference>
<keyword evidence="7 8" id="KW-0998">Cell outer membrane</keyword>
<evidence type="ECO:0000256" key="5">
    <source>
        <dbReference type="ARBA" id="ARBA00023077"/>
    </source>
</evidence>
<keyword evidence="10" id="KW-0732">Signal</keyword>
<evidence type="ECO:0000256" key="7">
    <source>
        <dbReference type="ARBA" id="ARBA00023237"/>
    </source>
</evidence>
<evidence type="ECO:0000313" key="14">
    <source>
        <dbReference type="Proteomes" id="UP000247345"/>
    </source>
</evidence>
<evidence type="ECO:0000259" key="12">
    <source>
        <dbReference type="Pfam" id="PF07715"/>
    </source>
</evidence>
<dbReference type="Gene3D" id="2.60.40.1120">
    <property type="entry name" value="Carboxypeptidase-like, regulatory domain"/>
    <property type="match status" value="1"/>
</dbReference>
<evidence type="ECO:0000313" key="13">
    <source>
        <dbReference type="EMBL" id="PQJ71729.1"/>
    </source>
</evidence>
<feature type="chain" id="PRO_5015152927" description="SusC/RagA family TonB-linked outer membrane protein" evidence="10">
    <location>
        <begin position="40"/>
        <end position="1044"/>
    </location>
</feature>
<evidence type="ECO:0000256" key="8">
    <source>
        <dbReference type="PROSITE-ProRule" id="PRU01360"/>
    </source>
</evidence>
<dbReference type="Gene3D" id="2.40.170.20">
    <property type="entry name" value="TonB-dependent receptor, beta-barrel domain"/>
    <property type="match status" value="1"/>
</dbReference>
<dbReference type="InterPro" id="IPR023997">
    <property type="entry name" value="TonB-dep_OMP_SusC/RagA_CS"/>
</dbReference>
<comment type="similarity">
    <text evidence="8 9">Belongs to the TonB-dependent receptor family.</text>
</comment>
<comment type="caution">
    <text evidence="13">The sequence shown here is derived from an EMBL/GenBank/DDBJ whole genome shotgun (WGS) entry which is preliminary data.</text>
</comment>
<keyword evidence="4 8" id="KW-0812">Transmembrane</keyword>
<dbReference type="SUPFAM" id="SSF49464">
    <property type="entry name" value="Carboxypeptidase regulatory domain-like"/>
    <property type="match status" value="1"/>
</dbReference>
<evidence type="ECO:0000256" key="6">
    <source>
        <dbReference type="ARBA" id="ARBA00023136"/>
    </source>
</evidence>
<dbReference type="NCBIfam" id="TIGR04056">
    <property type="entry name" value="OMP_RagA_SusC"/>
    <property type="match status" value="1"/>
</dbReference>
<feature type="signal peptide" evidence="10">
    <location>
        <begin position="1"/>
        <end position="39"/>
    </location>
</feature>
<keyword evidence="6 8" id="KW-0472">Membrane</keyword>
<dbReference type="EMBL" id="MSCK01000001">
    <property type="protein sequence ID" value="PQJ71729.1"/>
    <property type="molecule type" value="Genomic_DNA"/>
</dbReference>
<dbReference type="OrthoDB" id="9768177at2"/>
<gene>
    <name evidence="13" type="ORF">BTO14_00015</name>
</gene>
<accession>A0A2P6CA07</accession>
<dbReference type="NCBIfam" id="TIGR04057">
    <property type="entry name" value="SusC_RagA_signa"/>
    <property type="match status" value="1"/>
</dbReference>
<dbReference type="InterPro" id="IPR023996">
    <property type="entry name" value="TonB-dep_OMP_SusC/RagA"/>
</dbReference>
<dbReference type="InterPro" id="IPR036942">
    <property type="entry name" value="Beta-barrel_TonB_sf"/>
</dbReference>
<dbReference type="InterPro" id="IPR000531">
    <property type="entry name" value="Beta-barrel_TonB"/>
</dbReference>
<evidence type="ECO:0000256" key="3">
    <source>
        <dbReference type="ARBA" id="ARBA00022452"/>
    </source>
</evidence>
<dbReference type="AlphaFoldDB" id="A0A2P6CA07"/>
<evidence type="ECO:0000259" key="11">
    <source>
        <dbReference type="Pfam" id="PF00593"/>
    </source>
</evidence>
<evidence type="ECO:0000256" key="10">
    <source>
        <dbReference type="SAM" id="SignalP"/>
    </source>
</evidence>
<organism evidence="13 14">
    <name type="scientific">Polaribacter butkevichii</name>
    <dbReference type="NCBI Taxonomy" id="218490"/>
    <lineage>
        <taxon>Bacteria</taxon>
        <taxon>Pseudomonadati</taxon>
        <taxon>Bacteroidota</taxon>
        <taxon>Flavobacteriia</taxon>
        <taxon>Flavobacteriales</taxon>
        <taxon>Flavobacteriaceae</taxon>
    </lineage>
</organism>
<keyword evidence="5 9" id="KW-0798">TonB box</keyword>
<dbReference type="SUPFAM" id="SSF56935">
    <property type="entry name" value="Porins"/>
    <property type="match status" value="1"/>
</dbReference>
<dbReference type="InterPro" id="IPR039426">
    <property type="entry name" value="TonB-dep_rcpt-like"/>
</dbReference>